<dbReference type="AlphaFoldDB" id="A0A138ZWL2"/>
<accession>A0A138ZWL2</accession>
<organism evidence="2 3">
    <name type="scientific">Gonapodya prolifera (strain JEL478)</name>
    <name type="common">Monoblepharis prolifera</name>
    <dbReference type="NCBI Taxonomy" id="1344416"/>
    <lineage>
        <taxon>Eukaryota</taxon>
        <taxon>Fungi</taxon>
        <taxon>Fungi incertae sedis</taxon>
        <taxon>Chytridiomycota</taxon>
        <taxon>Chytridiomycota incertae sedis</taxon>
        <taxon>Monoblepharidomycetes</taxon>
        <taxon>Monoblepharidales</taxon>
        <taxon>Gonapodyaceae</taxon>
        <taxon>Gonapodya</taxon>
    </lineage>
</organism>
<evidence type="ECO:0000313" key="2">
    <source>
        <dbReference type="EMBL" id="KXS08910.1"/>
    </source>
</evidence>
<dbReference type="Proteomes" id="UP000070544">
    <property type="component" value="Unassembled WGS sequence"/>
</dbReference>
<feature type="region of interest" description="Disordered" evidence="1">
    <location>
        <begin position="461"/>
        <end position="557"/>
    </location>
</feature>
<proteinExistence type="predicted"/>
<reference evidence="2 3" key="1">
    <citation type="journal article" date="2015" name="Genome Biol. Evol.">
        <title>Phylogenomic analyses indicate that early fungi evolved digesting cell walls of algal ancestors of land plants.</title>
        <authorList>
            <person name="Chang Y."/>
            <person name="Wang S."/>
            <person name="Sekimoto S."/>
            <person name="Aerts A.L."/>
            <person name="Choi C."/>
            <person name="Clum A."/>
            <person name="LaButti K.M."/>
            <person name="Lindquist E.A."/>
            <person name="Yee Ngan C."/>
            <person name="Ohm R.A."/>
            <person name="Salamov A.A."/>
            <person name="Grigoriev I.V."/>
            <person name="Spatafora J.W."/>
            <person name="Berbee M.L."/>
        </authorList>
    </citation>
    <scope>NUCLEOTIDE SEQUENCE [LARGE SCALE GENOMIC DNA]</scope>
    <source>
        <strain evidence="2 3">JEL478</strain>
    </source>
</reference>
<dbReference type="EMBL" id="KQ965923">
    <property type="protein sequence ID" value="KXS08910.1"/>
    <property type="molecule type" value="Genomic_DNA"/>
</dbReference>
<feature type="compositionally biased region" description="Polar residues" evidence="1">
    <location>
        <begin position="490"/>
        <end position="501"/>
    </location>
</feature>
<keyword evidence="3" id="KW-1185">Reference proteome</keyword>
<sequence length="891" mass="99839">MFNPNSNDIVTDANVLRFSTAKEVQTREDLKDFIADWVRSIRNVIPESIPESNWREALFEYVRNPLTIGDPGTLYIISELKKLAFVIVLDDGRVVKVHAEKSDRKTFGILRYTETGPHYDPVGLIDRTNPNRIQYLFNISEINSLVACAQVEWRLTTIIKYTGNLRETHNPCYGIMFNVHEPLGEVKSLYAAIAVALHGGEGDSVIQMWANQYKYGTLMNAIKDPEKISDQQLHTYFRTTNREQITSSLIPPNVLPPVKVLDILGHNNEIRQIMTCVGDPLIEPDLPITNVPTLVAVPGASTTTHLFCPGVTGIEMMLPEYQETDTQFISVAFMLHGPNNLRNDVIKYRLTLYDFITNDASRDFIFDMWNFYDFRRPPKVYIAEANGVGVSAEDRKKISYHYLDHRNEGDGSTLVALSYITDSNRQLTEPIEDSVFRHLSKFAILIFSGAVQNQNSSNSEFNIDDFLQSPPSTQGPSSPIAPVENRPTLPFTTNAASSVDATSPTPFPPLTATPTSTSPIQNIEPLAQDRPIAPQINPSQSSNSTQTSQPTSVGAFNPMPVRDTVHNMDIDGSTTSPEQTAQATRIDKTIVRARDHSHVRSMIVRARDQSHLKNMIVRVYIRDKGFSYKKGSDRGLASKIFQNPLSSGPADQLEKKKRQVHKSDSITLVNGVRLYSHSRGIFFVEVGHDDVGQIVLHLVSKELDRNEVHSAYMKSSTDGSVDIEGLGCIATKLDHEIGIVEIPLVLVKPRREMSSNPVLESRLKIMLLATLAFTNGTKGSKTSYAPSGFVYYLESRTPNRLQLSNVLVICQFERNGDTFTLKTDVDSDENQVQSTDHSWQSKLMKAIPWTKGLAMMCNLNGERNGQPKKNNSEDKQERKFPTTKPKKKPLK</sequence>
<feature type="compositionally biased region" description="Low complexity" evidence="1">
    <location>
        <begin position="537"/>
        <end position="552"/>
    </location>
</feature>
<feature type="compositionally biased region" description="Low complexity" evidence="1">
    <location>
        <begin position="468"/>
        <end position="478"/>
    </location>
</feature>
<feature type="compositionally biased region" description="Basic and acidic residues" evidence="1">
    <location>
        <begin position="870"/>
        <end position="880"/>
    </location>
</feature>
<protein>
    <submittedName>
        <fullName evidence="2">Uncharacterized protein</fullName>
    </submittedName>
</protein>
<feature type="region of interest" description="Disordered" evidence="1">
    <location>
        <begin position="858"/>
        <end position="891"/>
    </location>
</feature>
<evidence type="ECO:0000313" key="3">
    <source>
        <dbReference type="Proteomes" id="UP000070544"/>
    </source>
</evidence>
<name>A0A138ZWL2_GONPJ</name>
<gene>
    <name evidence="2" type="ORF">M427DRAFT_50206</name>
</gene>
<evidence type="ECO:0000256" key="1">
    <source>
        <dbReference type="SAM" id="MobiDB-lite"/>
    </source>
</evidence>